<reference evidence="2" key="1">
    <citation type="submission" date="2023-10" db="EMBL/GenBank/DDBJ databases">
        <authorList>
            <person name="Chen Y."/>
            <person name="Shah S."/>
            <person name="Dougan E. K."/>
            <person name="Thang M."/>
            <person name="Chan C."/>
        </authorList>
    </citation>
    <scope>NUCLEOTIDE SEQUENCE [LARGE SCALE GENOMIC DNA]</scope>
</reference>
<organism evidence="2 3">
    <name type="scientific">Prorocentrum cordatum</name>
    <dbReference type="NCBI Taxonomy" id="2364126"/>
    <lineage>
        <taxon>Eukaryota</taxon>
        <taxon>Sar</taxon>
        <taxon>Alveolata</taxon>
        <taxon>Dinophyceae</taxon>
        <taxon>Prorocentrales</taxon>
        <taxon>Prorocentraceae</taxon>
        <taxon>Prorocentrum</taxon>
    </lineage>
</organism>
<feature type="region of interest" description="Disordered" evidence="1">
    <location>
        <begin position="160"/>
        <end position="218"/>
    </location>
</feature>
<dbReference type="EMBL" id="CAUYUJ010006780">
    <property type="protein sequence ID" value="CAK0818634.1"/>
    <property type="molecule type" value="Genomic_DNA"/>
</dbReference>
<feature type="non-terminal residue" evidence="2">
    <location>
        <position position="218"/>
    </location>
</feature>
<evidence type="ECO:0000313" key="2">
    <source>
        <dbReference type="EMBL" id="CAK0818634.1"/>
    </source>
</evidence>
<sequence>GKQHSGMIAHSPRRGNQFVIFSNKGTNSIFPTLSNECRGRGGTDVFGCLAKGKLQFASVYAANTTVCGKGATTTSSSVVQNPPPLPREPLGRGVSASRNGFAPNRTSDPFPQPVRAAAKRGNASAPNALDGATSPKARAPTAYGNNSLACSASALTDSVRGPRRGWLRSDGGSGSMGGPARLSAQPLRGALSGPSAPVAASAAAGRRTARRGGPGSSP</sequence>
<proteinExistence type="predicted"/>
<feature type="compositionally biased region" description="Polar residues" evidence="1">
    <location>
        <begin position="71"/>
        <end position="80"/>
    </location>
</feature>
<comment type="caution">
    <text evidence="2">The sequence shown here is derived from an EMBL/GenBank/DDBJ whole genome shotgun (WGS) entry which is preliminary data.</text>
</comment>
<accession>A0ABN9RII0</accession>
<feature type="region of interest" description="Disordered" evidence="1">
    <location>
        <begin position="71"/>
        <end position="140"/>
    </location>
</feature>
<evidence type="ECO:0000313" key="3">
    <source>
        <dbReference type="Proteomes" id="UP001189429"/>
    </source>
</evidence>
<feature type="compositionally biased region" description="Low complexity" evidence="1">
    <location>
        <begin position="189"/>
        <end position="206"/>
    </location>
</feature>
<dbReference type="Proteomes" id="UP001189429">
    <property type="component" value="Unassembled WGS sequence"/>
</dbReference>
<protein>
    <submittedName>
        <fullName evidence="2">Uncharacterized protein</fullName>
    </submittedName>
</protein>
<gene>
    <name evidence="2" type="ORF">PCOR1329_LOCUS20840</name>
</gene>
<evidence type="ECO:0000256" key="1">
    <source>
        <dbReference type="SAM" id="MobiDB-lite"/>
    </source>
</evidence>
<feature type="non-terminal residue" evidence="2">
    <location>
        <position position="1"/>
    </location>
</feature>
<keyword evidence="3" id="KW-1185">Reference proteome</keyword>
<name>A0ABN9RII0_9DINO</name>